<dbReference type="InterPro" id="IPR001387">
    <property type="entry name" value="Cro/C1-type_HTH"/>
</dbReference>
<protein>
    <recommendedName>
        <fullName evidence="1">HTH cro/C1-type domain-containing protein</fullName>
    </recommendedName>
</protein>
<dbReference type="RefSeq" id="WP_153410874.1">
    <property type="nucleotide sequence ID" value="NZ_WEGK01000006.1"/>
</dbReference>
<accession>A0A7K0D2X6</accession>
<dbReference type="SMART" id="SM00530">
    <property type="entry name" value="HTH_XRE"/>
    <property type="match status" value="1"/>
</dbReference>
<dbReference type="Proteomes" id="UP000438448">
    <property type="component" value="Unassembled WGS sequence"/>
</dbReference>
<dbReference type="Gene3D" id="1.10.260.40">
    <property type="entry name" value="lambda repressor-like DNA-binding domains"/>
    <property type="match status" value="1"/>
</dbReference>
<dbReference type="InterPro" id="IPR010982">
    <property type="entry name" value="Lambda_DNA-bd_dom_sf"/>
</dbReference>
<dbReference type="Pfam" id="PF13560">
    <property type="entry name" value="HTH_31"/>
    <property type="match status" value="1"/>
</dbReference>
<evidence type="ECO:0000313" key="2">
    <source>
        <dbReference type="EMBL" id="MQY20076.1"/>
    </source>
</evidence>
<dbReference type="OrthoDB" id="5103593at2"/>
<sequence length="248" mass="26326">MEREHEVADWIGATGLSAAAVARRAGVSASTVHRIQTGRVDPSLGTLREIALACGIDFDIVSRPVSDRFAAAAARELLEEGYRAPDDPEVRRWRERLTRMAEGDSPLDLAAAAASASSPLDRPGALLLSGTVSLGRLASAGDASGDSWALSGPAGLTLPPQHDPAPVVTILWCLDVQKVGRLLGDANLRATHRVDRARIAIVRAEPELFAGSFQRGIVRYAAPIQIILDCLAQGGPVADDAMREARTW</sequence>
<comment type="caution">
    <text evidence="2">The sequence shown here is derived from an EMBL/GenBank/DDBJ whole genome shotgun (WGS) entry which is preliminary data.</text>
</comment>
<gene>
    <name evidence="2" type="ORF">NRB20_31710</name>
</gene>
<evidence type="ECO:0000313" key="3">
    <source>
        <dbReference type="Proteomes" id="UP000438448"/>
    </source>
</evidence>
<dbReference type="SUPFAM" id="SSF47413">
    <property type="entry name" value="lambda repressor-like DNA-binding domains"/>
    <property type="match status" value="1"/>
</dbReference>
<keyword evidence="3" id="KW-1185">Reference proteome</keyword>
<feature type="domain" description="HTH cro/C1-type" evidence="1">
    <location>
        <begin position="15"/>
        <end position="61"/>
    </location>
</feature>
<dbReference type="AlphaFoldDB" id="A0A7K0D2X6"/>
<proteinExistence type="predicted"/>
<dbReference type="GO" id="GO:0003677">
    <property type="term" value="F:DNA binding"/>
    <property type="evidence" value="ECO:0007669"/>
    <property type="project" value="InterPro"/>
</dbReference>
<dbReference type="EMBL" id="WEGK01000006">
    <property type="protein sequence ID" value="MQY20076.1"/>
    <property type="molecule type" value="Genomic_DNA"/>
</dbReference>
<evidence type="ECO:0000259" key="1">
    <source>
        <dbReference type="PROSITE" id="PS50943"/>
    </source>
</evidence>
<dbReference type="CDD" id="cd00093">
    <property type="entry name" value="HTH_XRE"/>
    <property type="match status" value="1"/>
</dbReference>
<dbReference type="PROSITE" id="PS50943">
    <property type="entry name" value="HTH_CROC1"/>
    <property type="match status" value="1"/>
</dbReference>
<name>A0A7K0D2X6_9NOCA</name>
<reference evidence="2 3" key="1">
    <citation type="submission" date="2019-10" db="EMBL/GenBank/DDBJ databases">
        <title>Nocardia macrotermitis sp. nov. and Nocardia aurantia sp. nov., isolated from the gut of fungus growing-termite Macrotermes natalensis.</title>
        <authorList>
            <person name="Benndorf R."/>
            <person name="Schwitalla J."/>
            <person name="Martin K."/>
            <person name="De Beer W."/>
            <person name="Kaster A.-K."/>
            <person name="Vollmers J."/>
            <person name="Poulsen M."/>
            <person name="Beemelmanns C."/>
        </authorList>
    </citation>
    <scope>NUCLEOTIDE SEQUENCE [LARGE SCALE GENOMIC DNA]</scope>
    <source>
        <strain evidence="2 3">RB20</strain>
    </source>
</reference>
<organism evidence="2 3">
    <name type="scientific">Nocardia macrotermitis</name>
    <dbReference type="NCBI Taxonomy" id="2585198"/>
    <lineage>
        <taxon>Bacteria</taxon>
        <taxon>Bacillati</taxon>
        <taxon>Actinomycetota</taxon>
        <taxon>Actinomycetes</taxon>
        <taxon>Mycobacteriales</taxon>
        <taxon>Nocardiaceae</taxon>
        <taxon>Nocardia</taxon>
    </lineage>
</organism>